<evidence type="ECO:0000259" key="2">
    <source>
        <dbReference type="Pfam" id="PF00582"/>
    </source>
</evidence>
<dbReference type="Pfam" id="PF00582">
    <property type="entry name" value="Usp"/>
    <property type="match status" value="1"/>
</dbReference>
<gene>
    <name evidence="3" type="ORF">HU230_30510</name>
</gene>
<dbReference type="PANTHER" id="PTHR46268">
    <property type="entry name" value="STRESS RESPONSE PROTEIN NHAX"/>
    <property type="match status" value="1"/>
</dbReference>
<proteinExistence type="inferred from homology"/>
<dbReference type="AlphaFoldDB" id="A0A974AIT6"/>
<organism evidence="3">
    <name type="scientific">Bradyrhizobium quebecense</name>
    <dbReference type="NCBI Taxonomy" id="2748629"/>
    <lineage>
        <taxon>Bacteria</taxon>
        <taxon>Pseudomonadati</taxon>
        <taxon>Pseudomonadota</taxon>
        <taxon>Alphaproteobacteria</taxon>
        <taxon>Hyphomicrobiales</taxon>
        <taxon>Nitrobacteraceae</taxon>
        <taxon>Bradyrhizobium</taxon>
    </lineage>
</organism>
<dbReference type="RefSeq" id="WP_176533371.1">
    <property type="nucleotide sequence ID" value="NZ_CP088022.1"/>
</dbReference>
<reference evidence="3" key="1">
    <citation type="submission" date="2020-06" db="EMBL/GenBank/DDBJ databases">
        <title>Whole Genome Sequence of Bradyrhizobium sp. Strain 66S1MB.</title>
        <authorList>
            <person name="Bromfield E."/>
            <person name="Cloutier S."/>
        </authorList>
    </citation>
    <scope>NUCLEOTIDE SEQUENCE</scope>
    <source>
        <strain evidence="3">66S1MB</strain>
    </source>
</reference>
<comment type="similarity">
    <text evidence="1">Belongs to the universal stress protein A family.</text>
</comment>
<feature type="domain" description="UspA" evidence="2">
    <location>
        <begin position="156"/>
        <end position="276"/>
    </location>
</feature>
<dbReference type="PANTHER" id="PTHR46268:SF15">
    <property type="entry name" value="UNIVERSAL STRESS PROTEIN HP_0031"/>
    <property type="match status" value="1"/>
</dbReference>
<dbReference type="CDD" id="cd00293">
    <property type="entry name" value="USP-like"/>
    <property type="match status" value="1"/>
</dbReference>
<sequence length="278" mass="29448">MFKNILVHIPTELSPRPAVDGSVSLALGIGAHLDAMAIGYETASVPLVAEGGVAVASLFEAEHDQALERAEAALRVFDVEARNAGISYATRAVGALPIDAREIICANARLHDLTVVAQPLGDYNSYDNVIPRELLFQAGGPVLFMPYTFHGAFSAKRIGICWDGSRLAARALHDAMPLLRAADALAIITIDGPDPIPAESSADHLVRYLAKAGLPAKITSLPASKSEVQSILLSIAADESLDLLVMGGYGHSRLQEILLGGVTRDMLRAMTVPVLMSH</sequence>
<dbReference type="Gene3D" id="3.40.50.12370">
    <property type="match status" value="1"/>
</dbReference>
<evidence type="ECO:0000256" key="1">
    <source>
        <dbReference type="ARBA" id="ARBA00008791"/>
    </source>
</evidence>
<accession>A0A974AIT6</accession>
<dbReference type="PRINTS" id="PR01438">
    <property type="entry name" value="UNVRSLSTRESS"/>
</dbReference>
<protein>
    <submittedName>
        <fullName evidence="3">Universal stress protein</fullName>
    </submittedName>
</protein>
<dbReference type="EMBL" id="JABWSX010000001">
    <property type="protein sequence ID" value="NVL10048.1"/>
    <property type="molecule type" value="Genomic_DNA"/>
</dbReference>
<dbReference type="SUPFAM" id="SSF52402">
    <property type="entry name" value="Adenine nucleotide alpha hydrolases-like"/>
    <property type="match status" value="2"/>
</dbReference>
<dbReference type="InterPro" id="IPR006015">
    <property type="entry name" value="Universal_stress_UspA"/>
</dbReference>
<evidence type="ECO:0000313" key="3">
    <source>
        <dbReference type="EMBL" id="NVL10048.1"/>
    </source>
</evidence>
<dbReference type="InterPro" id="IPR006016">
    <property type="entry name" value="UspA"/>
</dbReference>
<comment type="caution">
    <text evidence="3">The sequence shown here is derived from an EMBL/GenBank/DDBJ whole genome shotgun (WGS) entry which is preliminary data.</text>
</comment>
<name>A0A974AIT6_9BRAD</name>